<dbReference type="EMBL" id="WJQU01000001">
    <property type="protein sequence ID" value="KAJ6647096.1"/>
    <property type="molecule type" value="Genomic_DNA"/>
</dbReference>
<evidence type="ECO:0000256" key="7">
    <source>
        <dbReference type="ARBA" id="ARBA00023242"/>
    </source>
</evidence>
<dbReference type="Pfam" id="PF02892">
    <property type="entry name" value="zf-BED"/>
    <property type="match status" value="1"/>
</dbReference>
<dbReference type="InterPro" id="IPR012337">
    <property type="entry name" value="RNaseH-like_sf"/>
</dbReference>
<evidence type="ECO:0000256" key="1">
    <source>
        <dbReference type="ARBA" id="ARBA00004123"/>
    </source>
</evidence>
<evidence type="ECO:0000256" key="5">
    <source>
        <dbReference type="ARBA" id="ARBA00023015"/>
    </source>
</evidence>
<dbReference type="OrthoDB" id="117690at2759"/>
<keyword evidence="3" id="KW-0863">Zinc-finger</keyword>
<organism evidence="10 11">
    <name type="scientific">Pseudolycoriella hygida</name>
    <dbReference type="NCBI Taxonomy" id="35572"/>
    <lineage>
        <taxon>Eukaryota</taxon>
        <taxon>Metazoa</taxon>
        <taxon>Ecdysozoa</taxon>
        <taxon>Arthropoda</taxon>
        <taxon>Hexapoda</taxon>
        <taxon>Insecta</taxon>
        <taxon>Pterygota</taxon>
        <taxon>Neoptera</taxon>
        <taxon>Endopterygota</taxon>
        <taxon>Diptera</taxon>
        <taxon>Nematocera</taxon>
        <taxon>Sciaroidea</taxon>
        <taxon>Sciaridae</taxon>
        <taxon>Pseudolycoriella</taxon>
    </lineage>
</organism>
<accession>A0A9Q0NB54</accession>
<evidence type="ECO:0000256" key="3">
    <source>
        <dbReference type="ARBA" id="ARBA00022771"/>
    </source>
</evidence>
<dbReference type="GO" id="GO:0003677">
    <property type="term" value="F:DNA binding"/>
    <property type="evidence" value="ECO:0007669"/>
    <property type="project" value="InterPro"/>
</dbReference>
<evidence type="ECO:0000259" key="9">
    <source>
        <dbReference type="Pfam" id="PF02892"/>
    </source>
</evidence>
<dbReference type="PANTHER" id="PTHR46481:SF10">
    <property type="entry name" value="ZINC FINGER BED DOMAIN-CONTAINING PROTEIN 39"/>
    <property type="match status" value="1"/>
</dbReference>
<evidence type="ECO:0000313" key="10">
    <source>
        <dbReference type="EMBL" id="KAJ6647096.1"/>
    </source>
</evidence>
<gene>
    <name evidence="10" type="primary">TRA1_6</name>
    <name evidence="10" type="ORF">Bhyg_02316</name>
</gene>
<dbReference type="GO" id="GO:0008270">
    <property type="term" value="F:zinc ion binding"/>
    <property type="evidence" value="ECO:0007669"/>
    <property type="project" value="UniProtKB-KW"/>
</dbReference>
<comment type="caution">
    <text evidence="10">The sequence shown here is derived from an EMBL/GenBank/DDBJ whole genome shotgun (WGS) entry which is preliminary data.</text>
</comment>
<evidence type="ECO:0000256" key="8">
    <source>
        <dbReference type="SAM" id="MobiDB-lite"/>
    </source>
</evidence>
<dbReference type="InterPro" id="IPR052035">
    <property type="entry name" value="ZnF_BED_domain_contain"/>
</dbReference>
<sequence>TEVGENDVDKSLDSEVESLPEDSENEIDDNQETEYGDDGSGRDKENRKWSGLLSHFALVADGTGKKFAVCKHANCSSRYKLSGKSNGSTGNMKRHLENKHPEALHSSFVAVDAFTFSQENFREALMRWVIECNQPFTEPQQAAFVALIRTLNPEAKVVSDVKVKSDVMAAYKDKLEELKREVANVPGKISITLDAWTSKNALAFLAIRGHWLDDKWVYRTKLIDFAYIDGEHTGFNLSEIFGECLSRLELPYSKILAITLDNASNNDTFFDWLQEHGLTAHKNRMR</sequence>
<keyword evidence="7" id="KW-0539">Nucleus</keyword>
<keyword evidence="11" id="KW-1185">Reference proteome</keyword>
<dbReference type="GO" id="GO:0005634">
    <property type="term" value="C:nucleus"/>
    <property type="evidence" value="ECO:0007669"/>
    <property type="project" value="UniProtKB-SubCell"/>
</dbReference>
<dbReference type="SMART" id="SM00614">
    <property type="entry name" value="ZnF_BED"/>
    <property type="match status" value="1"/>
</dbReference>
<reference evidence="10" key="1">
    <citation type="submission" date="2022-07" db="EMBL/GenBank/DDBJ databases">
        <authorList>
            <person name="Trinca V."/>
            <person name="Uliana J.V.C."/>
            <person name="Torres T.T."/>
            <person name="Ward R.J."/>
            <person name="Monesi N."/>
        </authorList>
    </citation>
    <scope>NUCLEOTIDE SEQUENCE</scope>
    <source>
        <strain evidence="10">HSMRA1968</strain>
        <tissue evidence="10">Whole embryos</tissue>
    </source>
</reference>
<dbReference type="SUPFAM" id="SSF53098">
    <property type="entry name" value="Ribonuclease H-like"/>
    <property type="match status" value="1"/>
</dbReference>
<dbReference type="Proteomes" id="UP001151699">
    <property type="component" value="Chromosome A"/>
</dbReference>
<feature type="non-terminal residue" evidence="10">
    <location>
        <position position="1"/>
    </location>
</feature>
<evidence type="ECO:0000256" key="4">
    <source>
        <dbReference type="ARBA" id="ARBA00022833"/>
    </source>
</evidence>
<evidence type="ECO:0000256" key="2">
    <source>
        <dbReference type="ARBA" id="ARBA00022723"/>
    </source>
</evidence>
<keyword evidence="2" id="KW-0479">Metal-binding</keyword>
<evidence type="ECO:0000313" key="11">
    <source>
        <dbReference type="Proteomes" id="UP001151699"/>
    </source>
</evidence>
<feature type="region of interest" description="Disordered" evidence="8">
    <location>
        <begin position="1"/>
        <end position="46"/>
    </location>
</feature>
<dbReference type="PANTHER" id="PTHR46481">
    <property type="entry name" value="ZINC FINGER BED DOMAIN-CONTAINING PROTEIN 4"/>
    <property type="match status" value="1"/>
</dbReference>
<name>A0A9Q0NB54_9DIPT</name>
<protein>
    <submittedName>
        <fullName evidence="10">AC transposase</fullName>
    </submittedName>
</protein>
<keyword evidence="6" id="KW-0804">Transcription</keyword>
<dbReference type="AlphaFoldDB" id="A0A9Q0NB54"/>
<dbReference type="InterPro" id="IPR003656">
    <property type="entry name" value="Znf_BED"/>
</dbReference>
<keyword evidence="4" id="KW-0862">Zinc</keyword>
<comment type="subcellular location">
    <subcellularLocation>
        <location evidence="1">Nucleus</location>
    </subcellularLocation>
</comment>
<evidence type="ECO:0000256" key="6">
    <source>
        <dbReference type="ARBA" id="ARBA00023163"/>
    </source>
</evidence>
<keyword evidence="5" id="KW-0805">Transcription regulation</keyword>
<feature type="non-terminal residue" evidence="10">
    <location>
        <position position="286"/>
    </location>
</feature>
<proteinExistence type="predicted"/>
<feature type="compositionally biased region" description="Acidic residues" evidence="8">
    <location>
        <begin position="14"/>
        <end position="37"/>
    </location>
</feature>
<feature type="domain" description="BED-type" evidence="9">
    <location>
        <begin position="54"/>
        <end position="101"/>
    </location>
</feature>